<accession>A0A2M6W9T7</accession>
<dbReference type="Proteomes" id="UP000231464">
    <property type="component" value="Unassembled WGS sequence"/>
</dbReference>
<evidence type="ECO:0000313" key="2">
    <source>
        <dbReference type="EMBL" id="PIT89559.1"/>
    </source>
</evidence>
<organism evidence="2 3">
    <name type="scientific">Candidatus Kuenenbacteria bacterium CG10_big_fil_rev_8_21_14_0_10_36_11</name>
    <dbReference type="NCBI Taxonomy" id="1974618"/>
    <lineage>
        <taxon>Bacteria</taxon>
        <taxon>Candidatus Kueneniibacteriota</taxon>
    </lineage>
</organism>
<protein>
    <submittedName>
        <fullName evidence="2">Uncharacterized protein</fullName>
    </submittedName>
</protein>
<evidence type="ECO:0000313" key="3">
    <source>
        <dbReference type="Proteomes" id="UP000231464"/>
    </source>
</evidence>
<dbReference type="EMBL" id="PFBP01000054">
    <property type="protein sequence ID" value="PIT89559.1"/>
    <property type="molecule type" value="Genomic_DNA"/>
</dbReference>
<proteinExistence type="predicted"/>
<name>A0A2M6W9T7_9BACT</name>
<feature type="region of interest" description="Disordered" evidence="1">
    <location>
        <begin position="1"/>
        <end position="33"/>
    </location>
</feature>
<dbReference type="AlphaFoldDB" id="A0A2M6W9T7"/>
<reference evidence="3" key="1">
    <citation type="submission" date="2017-09" db="EMBL/GenBank/DDBJ databases">
        <title>Depth-based differentiation of microbial function through sediment-hosted aquifers and enrichment of novel symbionts in the deep terrestrial subsurface.</title>
        <authorList>
            <person name="Probst A.J."/>
            <person name="Ladd B."/>
            <person name="Jarett J.K."/>
            <person name="Geller-Mcgrath D.E."/>
            <person name="Sieber C.M.K."/>
            <person name="Emerson J.B."/>
            <person name="Anantharaman K."/>
            <person name="Thomas B.C."/>
            <person name="Malmstrom R."/>
            <person name="Stieglmeier M."/>
            <person name="Klingl A."/>
            <person name="Woyke T."/>
            <person name="Ryan C.M."/>
            <person name="Banfield J.F."/>
        </authorList>
    </citation>
    <scope>NUCLEOTIDE SEQUENCE [LARGE SCALE GENOMIC DNA]</scope>
</reference>
<comment type="caution">
    <text evidence="2">The sequence shown here is derived from an EMBL/GenBank/DDBJ whole genome shotgun (WGS) entry which is preliminary data.</text>
</comment>
<feature type="compositionally biased region" description="Polar residues" evidence="1">
    <location>
        <begin position="12"/>
        <end position="21"/>
    </location>
</feature>
<sequence>MDNFESEDNKKTANNSDSFESINLMRNPGLSPDNNYSKLKNIVKSKNQKVMEVRGIEPPSPWVIIQDSRQVTPMAGLLYQEK</sequence>
<evidence type="ECO:0000256" key="1">
    <source>
        <dbReference type="SAM" id="MobiDB-lite"/>
    </source>
</evidence>
<gene>
    <name evidence="2" type="ORF">COU23_03280</name>
</gene>